<keyword evidence="11" id="KW-1185">Reference proteome</keyword>
<accession>A0AAV5J8M7</accession>
<evidence type="ECO:0000313" key="10">
    <source>
        <dbReference type="EMBL" id="GKV10974.1"/>
    </source>
</evidence>
<dbReference type="PANTHER" id="PTHR47413">
    <property type="entry name" value="LIPASE-LIKE PAD4"/>
    <property type="match status" value="1"/>
</dbReference>
<keyword evidence="7" id="KW-0732">Signal</keyword>
<evidence type="ECO:0000256" key="6">
    <source>
        <dbReference type="ARBA" id="ARBA00023242"/>
    </source>
</evidence>
<dbReference type="GO" id="GO:0006952">
    <property type="term" value="P:defense response"/>
    <property type="evidence" value="ECO:0007669"/>
    <property type="project" value="UniProtKB-KW"/>
</dbReference>
<keyword evidence="5" id="KW-0611">Plant defense</keyword>
<reference evidence="10 11" key="1">
    <citation type="journal article" date="2021" name="Commun. Biol.">
        <title>The genome of Shorea leprosula (Dipterocarpaceae) highlights the ecological relevance of drought in aseasonal tropical rainforests.</title>
        <authorList>
            <person name="Ng K.K.S."/>
            <person name="Kobayashi M.J."/>
            <person name="Fawcett J.A."/>
            <person name="Hatakeyama M."/>
            <person name="Paape T."/>
            <person name="Ng C.H."/>
            <person name="Ang C.C."/>
            <person name="Tnah L.H."/>
            <person name="Lee C.T."/>
            <person name="Nishiyama T."/>
            <person name="Sese J."/>
            <person name="O'Brien M.J."/>
            <person name="Copetti D."/>
            <person name="Mohd Noor M.I."/>
            <person name="Ong R.C."/>
            <person name="Putra M."/>
            <person name="Sireger I.Z."/>
            <person name="Indrioko S."/>
            <person name="Kosugi Y."/>
            <person name="Izuno A."/>
            <person name="Isagi Y."/>
            <person name="Lee S.L."/>
            <person name="Shimizu K.K."/>
        </authorList>
    </citation>
    <scope>NUCLEOTIDE SEQUENCE [LARGE SCALE GENOMIC DNA]</scope>
    <source>
        <strain evidence="10">214</strain>
    </source>
</reference>
<evidence type="ECO:0000313" key="11">
    <source>
        <dbReference type="Proteomes" id="UP001054252"/>
    </source>
</evidence>
<evidence type="ECO:0000256" key="3">
    <source>
        <dbReference type="ARBA" id="ARBA00022490"/>
    </source>
</evidence>
<dbReference type="Gene3D" id="3.40.50.1820">
    <property type="entry name" value="alpha/beta hydrolase"/>
    <property type="match status" value="1"/>
</dbReference>
<dbReference type="Pfam" id="PF01764">
    <property type="entry name" value="Lipase_3"/>
    <property type="match status" value="1"/>
</dbReference>
<dbReference type="GO" id="GO:0005737">
    <property type="term" value="C:cytoplasm"/>
    <property type="evidence" value="ECO:0007669"/>
    <property type="project" value="UniProtKB-SubCell"/>
</dbReference>
<sequence length="501" mass="58076">MERCKSMVITGHSLGGTTASLLAICLLCQSMVSPSPISVVCVTFGSPLLGNDALHRVILRERWGGNFCHIVSKHDIMPRLLLAPVASLNPQLQILLHFWHLSMTHRHFGLVASQLNDEIKSSIFCFVLSHLEALAHAEGSERSPFWPFGSYVLCTHKGAICVDNANSVVKLMHLMLVMSSPNCAIEDHLNYRDYVEKVQLQFLKARSFLQRNIYDSSYEAGVALALESLEITTKELMARMGQDCLKMARRMGRTPNLNGANLAIRLSKITPYRAEIEWYKACCDQADDQMGYYDSFKLRGASKRDSRVNMNRHKLAGFWNSVIYMLENNQLPYDFLRREKWVNAAQFYKLLVEPLDIAEYYRTGMLRIKGHYRTQGRERRYQIFDKWWNDRRVAEEGNKKRSKFASLTQDSCFWAKVEEAREFLDNIRSETDVMKRVWLCDKINDFERYAKELIESKEVSKDVLVKYSSYSLWMEEWRELKSQMQQFPSQFPSFLDGEVVP</sequence>
<name>A0AAV5J8M7_9ROSI</name>
<dbReference type="InterPro" id="IPR029058">
    <property type="entry name" value="AB_hydrolase_fold"/>
</dbReference>
<feature type="domain" description="Fungal lipase-type" evidence="8">
    <location>
        <begin position="6"/>
        <end position="81"/>
    </location>
</feature>
<comment type="caution">
    <text evidence="10">The sequence shown here is derived from an EMBL/GenBank/DDBJ whole genome shotgun (WGS) entry which is preliminary data.</text>
</comment>
<dbReference type="PANTHER" id="PTHR47413:SF2">
    <property type="entry name" value="LIPASE-LIKE PAD4"/>
    <property type="match status" value="1"/>
</dbReference>
<dbReference type="GO" id="GO:0016787">
    <property type="term" value="F:hydrolase activity"/>
    <property type="evidence" value="ECO:0007669"/>
    <property type="project" value="UniProtKB-KW"/>
</dbReference>
<evidence type="ECO:0000256" key="5">
    <source>
        <dbReference type="ARBA" id="ARBA00022821"/>
    </source>
</evidence>
<evidence type="ECO:0000256" key="4">
    <source>
        <dbReference type="ARBA" id="ARBA00022801"/>
    </source>
</evidence>
<feature type="domain" description="EDS1 EP" evidence="9">
    <location>
        <begin position="274"/>
        <end position="484"/>
    </location>
</feature>
<dbReference type="SUPFAM" id="SSF53474">
    <property type="entry name" value="alpha/beta-Hydrolases"/>
    <property type="match status" value="1"/>
</dbReference>
<evidence type="ECO:0000256" key="2">
    <source>
        <dbReference type="ARBA" id="ARBA00004496"/>
    </source>
</evidence>
<evidence type="ECO:0000256" key="1">
    <source>
        <dbReference type="ARBA" id="ARBA00004123"/>
    </source>
</evidence>
<dbReference type="InterPro" id="IPR002921">
    <property type="entry name" value="Fungal_lipase-type"/>
</dbReference>
<dbReference type="GO" id="GO:0005634">
    <property type="term" value="C:nucleus"/>
    <property type="evidence" value="ECO:0007669"/>
    <property type="project" value="UniProtKB-SubCell"/>
</dbReference>
<feature type="signal peptide" evidence="7">
    <location>
        <begin position="1"/>
        <end position="34"/>
    </location>
</feature>
<evidence type="ECO:0000256" key="7">
    <source>
        <dbReference type="SAM" id="SignalP"/>
    </source>
</evidence>
<dbReference type="Pfam" id="PF18117">
    <property type="entry name" value="EDS1_EP"/>
    <property type="match status" value="1"/>
</dbReference>
<keyword evidence="6" id="KW-0539">Nucleus</keyword>
<dbReference type="GO" id="GO:0006629">
    <property type="term" value="P:lipid metabolic process"/>
    <property type="evidence" value="ECO:0007669"/>
    <property type="project" value="InterPro"/>
</dbReference>
<feature type="chain" id="PRO_5043652378" description="Lipase-like PAD4" evidence="7">
    <location>
        <begin position="35"/>
        <end position="501"/>
    </location>
</feature>
<proteinExistence type="predicted"/>
<dbReference type="EMBL" id="BPVZ01000033">
    <property type="protein sequence ID" value="GKV10974.1"/>
    <property type="molecule type" value="Genomic_DNA"/>
</dbReference>
<evidence type="ECO:0008006" key="12">
    <source>
        <dbReference type="Google" id="ProtNLM"/>
    </source>
</evidence>
<keyword evidence="3" id="KW-0963">Cytoplasm</keyword>
<gene>
    <name evidence="10" type="ORF">SLEP1_g22267</name>
</gene>
<evidence type="ECO:0000259" key="9">
    <source>
        <dbReference type="Pfam" id="PF18117"/>
    </source>
</evidence>
<organism evidence="10 11">
    <name type="scientific">Rubroshorea leprosula</name>
    <dbReference type="NCBI Taxonomy" id="152421"/>
    <lineage>
        <taxon>Eukaryota</taxon>
        <taxon>Viridiplantae</taxon>
        <taxon>Streptophyta</taxon>
        <taxon>Embryophyta</taxon>
        <taxon>Tracheophyta</taxon>
        <taxon>Spermatophyta</taxon>
        <taxon>Magnoliopsida</taxon>
        <taxon>eudicotyledons</taxon>
        <taxon>Gunneridae</taxon>
        <taxon>Pentapetalae</taxon>
        <taxon>rosids</taxon>
        <taxon>malvids</taxon>
        <taxon>Malvales</taxon>
        <taxon>Dipterocarpaceae</taxon>
        <taxon>Rubroshorea</taxon>
    </lineage>
</organism>
<comment type="subcellular location">
    <subcellularLocation>
        <location evidence="2">Cytoplasm</location>
    </subcellularLocation>
    <subcellularLocation>
        <location evidence="1">Nucleus</location>
    </subcellularLocation>
</comment>
<dbReference type="InterPro" id="IPR041266">
    <property type="entry name" value="EDS1_EP"/>
</dbReference>
<dbReference type="AlphaFoldDB" id="A0AAV5J8M7"/>
<evidence type="ECO:0000259" key="8">
    <source>
        <dbReference type="Pfam" id="PF01764"/>
    </source>
</evidence>
<keyword evidence="4" id="KW-0378">Hydrolase</keyword>
<protein>
    <recommendedName>
        <fullName evidence="12">Lipase-like PAD4</fullName>
    </recommendedName>
</protein>
<dbReference type="Proteomes" id="UP001054252">
    <property type="component" value="Unassembled WGS sequence"/>
</dbReference>